<gene>
    <name evidence="1" type="ORF">CTEN210_14221</name>
</gene>
<evidence type="ECO:0000313" key="2">
    <source>
        <dbReference type="Proteomes" id="UP001054902"/>
    </source>
</evidence>
<sequence>MTVSASSQDDTVGNVVGSVIDAILQFDINVDDIGKQNRRVERKYKTEFSNRDIAEHVADAIEENNIKRDLKQEELSKRARKEELDAMVRTTNNLFLEEDDSSNEQVLSAKSRLTYTMMSLKEGEAVYVWKMLNPAVKDFLNKTTKWSTTYERFERLQTAISKGAIKSLLLYIRNKEVKELMRNSDADLMHKDAKRLLEETTGRGIGGGVVGKNVDNKSPEGDEKKDSNSAFGLSFLAGGASLANGFIGNQIRRKKWPMVYAKVIADLENNPVNKLNIQKGILAKIAYHESIVLKEALEAAGGPLVVYARVEPANAWAIIKGICWQE</sequence>
<name>A0AAD3D735_9STRA</name>
<accession>A0AAD3D735</accession>
<evidence type="ECO:0000313" key="1">
    <source>
        <dbReference type="EMBL" id="GFH57745.1"/>
    </source>
</evidence>
<protein>
    <submittedName>
        <fullName evidence="1">Uncharacterized protein</fullName>
    </submittedName>
</protein>
<dbReference type="AlphaFoldDB" id="A0AAD3D735"/>
<reference evidence="1 2" key="1">
    <citation type="journal article" date="2021" name="Sci. Rep.">
        <title>The genome of the diatom Chaetoceros tenuissimus carries an ancient integrated fragment of an extant virus.</title>
        <authorList>
            <person name="Hongo Y."/>
            <person name="Kimura K."/>
            <person name="Takaki Y."/>
            <person name="Yoshida Y."/>
            <person name="Baba S."/>
            <person name="Kobayashi G."/>
            <person name="Nagasaki K."/>
            <person name="Hano T."/>
            <person name="Tomaru Y."/>
        </authorList>
    </citation>
    <scope>NUCLEOTIDE SEQUENCE [LARGE SCALE GENOMIC DNA]</scope>
    <source>
        <strain evidence="1 2">NIES-3715</strain>
    </source>
</reference>
<dbReference type="Proteomes" id="UP001054902">
    <property type="component" value="Unassembled WGS sequence"/>
</dbReference>
<dbReference type="EMBL" id="BLLK01000058">
    <property type="protein sequence ID" value="GFH57745.1"/>
    <property type="molecule type" value="Genomic_DNA"/>
</dbReference>
<keyword evidence="2" id="KW-1185">Reference proteome</keyword>
<proteinExistence type="predicted"/>
<comment type="caution">
    <text evidence="1">The sequence shown here is derived from an EMBL/GenBank/DDBJ whole genome shotgun (WGS) entry which is preliminary data.</text>
</comment>
<organism evidence="1 2">
    <name type="scientific">Chaetoceros tenuissimus</name>
    <dbReference type="NCBI Taxonomy" id="426638"/>
    <lineage>
        <taxon>Eukaryota</taxon>
        <taxon>Sar</taxon>
        <taxon>Stramenopiles</taxon>
        <taxon>Ochrophyta</taxon>
        <taxon>Bacillariophyta</taxon>
        <taxon>Coscinodiscophyceae</taxon>
        <taxon>Chaetocerotophycidae</taxon>
        <taxon>Chaetocerotales</taxon>
        <taxon>Chaetocerotaceae</taxon>
        <taxon>Chaetoceros</taxon>
    </lineage>
</organism>